<comment type="caution">
    <text evidence="1">The sequence shown here is derived from an EMBL/GenBank/DDBJ whole genome shotgun (WGS) entry which is preliminary data.</text>
</comment>
<dbReference type="Proteomes" id="UP001161325">
    <property type="component" value="Unassembled WGS sequence"/>
</dbReference>
<dbReference type="AlphaFoldDB" id="A0AA37QD70"/>
<reference evidence="1" key="1">
    <citation type="submission" date="2022-08" db="EMBL/GenBank/DDBJ databases">
        <title>Draft genome sequencing of Roseisolibacter agri AW1220.</title>
        <authorList>
            <person name="Tobiishi Y."/>
            <person name="Tonouchi A."/>
        </authorList>
    </citation>
    <scope>NUCLEOTIDE SEQUENCE</scope>
    <source>
        <strain evidence="1">AW1220</strain>
    </source>
</reference>
<dbReference type="EMBL" id="BRXS01000008">
    <property type="protein sequence ID" value="GLC28172.1"/>
    <property type="molecule type" value="Genomic_DNA"/>
</dbReference>
<proteinExistence type="predicted"/>
<protein>
    <submittedName>
        <fullName evidence="1">Uncharacterized protein</fullName>
    </submittedName>
</protein>
<evidence type="ECO:0000313" key="2">
    <source>
        <dbReference type="Proteomes" id="UP001161325"/>
    </source>
</evidence>
<accession>A0AA37QD70</accession>
<sequence length="176" mass="17898">MAGLAGGRRTSPGGLRESLTRYQVDGGTEHPRPGYLPLVPSALRRLAAFVSGVMMLVLLLAESGFACAMQEMVSSAGAGAGMSAMADMPGMAAMAEMADVAPPDGTAPAEGQDEAPCRFPWAPSGCRDMAPCAPAALTVAAWRAEGGARVHDVQRAAAVLAPPSFGTPPELPPPRA</sequence>
<evidence type="ECO:0000313" key="1">
    <source>
        <dbReference type="EMBL" id="GLC28172.1"/>
    </source>
</evidence>
<gene>
    <name evidence="1" type="ORF">rosag_46850</name>
</gene>
<organism evidence="1 2">
    <name type="scientific">Roseisolibacter agri</name>
    <dbReference type="NCBI Taxonomy" id="2014610"/>
    <lineage>
        <taxon>Bacteria</taxon>
        <taxon>Pseudomonadati</taxon>
        <taxon>Gemmatimonadota</taxon>
        <taxon>Gemmatimonadia</taxon>
        <taxon>Gemmatimonadales</taxon>
        <taxon>Gemmatimonadaceae</taxon>
        <taxon>Roseisolibacter</taxon>
    </lineage>
</organism>
<keyword evidence="2" id="KW-1185">Reference proteome</keyword>
<name>A0AA37QD70_9BACT</name>